<dbReference type="InterPro" id="IPR037524">
    <property type="entry name" value="PA14/GLEYA"/>
</dbReference>
<dbReference type="Pfam" id="PF06439">
    <property type="entry name" value="3keto-disac_hyd"/>
    <property type="match status" value="1"/>
</dbReference>
<feature type="domain" description="PA14" evidence="2">
    <location>
        <begin position="620"/>
        <end position="763"/>
    </location>
</feature>
<keyword evidence="1" id="KW-0732">Signal</keyword>
<dbReference type="SUPFAM" id="SSF51445">
    <property type="entry name" value="(Trans)glycosidases"/>
    <property type="match status" value="1"/>
</dbReference>
<dbReference type="Gene3D" id="2.60.120.560">
    <property type="entry name" value="Exo-inulinase, domain 1"/>
    <property type="match status" value="1"/>
</dbReference>
<gene>
    <name evidence="3" type="ORF">BAR24066_03640</name>
</gene>
<proteinExistence type="predicted"/>
<dbReference type="EMBL" id="CABVPX010000014">
    <property type="protein sequence ID" value="VWB77288.1"/>
    <property type="molecule type" value="Genomic_DNA"/>
</dbReference>
<evidence type="ECO:0000259" key="2">
    <source>
        <dbReference type="PROSITE" id="PS51820"/>
    </source>
</evidence>
<dbReference type="GO" id="GO:0016787">
    <property type="term" value="F:hydrolase activity"/>
    <property type="evidence" value="ECO:0007669"/>
    <property type="project" value="InterPro"/>
</dbReference>
<dbReference type="InterPro" id="IPR011658">
    <property type="entry name" value="PA14_dom"/>
</dbReference>
<reference evidence="3 4" key="1">
    <citation type="submission" date="2019-09" db="EMBL/GenBank/DDBJ databases">
        <authorList>
            <person name="Depoorter E."/>
        </authorList>
    </citation>
    <scope>NUCLEOTIDE SEQUENCE [LARGE SCALE GENOMIC DNA]</scope>
    <source>
        <strain evidence="3">LMG 24066</strain>
    </source>
</reference>
<dbReference type="InterPro" id="IPR017853">
    <property type="entry name" value="GH"/>
</dbReference>
<organism evidence="3 4">
    <name type="scientific">Burkholderia arboris</name>
    <dbReference type="NCBI Taxonomy" id="488730"/>
    <lineage>
        <taxon>Bacteria</taxon>
        <taxon>Pseudomonadati</taxon>
        <taxon>Pseudomonadota</taxon>
        <taxon>Betaproteobacteria</taxon>
        <taxon>Burkholderiales</taxon>
        <taxon>Burkholderiaceae</taxon>
        <taxon>Burkholderia</taxon>
        <taxon>Burkholderia cepacia complex</taxon>
    </lineage>
</organism>
<dbReference type="RefSeq" id="WP_174993081.1">
    <property type="nucleotide sequence ID" value="NZ_CABVPX010000014.1"/>
</dbReference>
<accession>A0A9Q9SJK2</accession>
<protein>
    <submittedName>
        <fullName evidence="3">Carbohydrate-binding protein</fullName>
    </submittedName>
</protein>
<dbReference type="PROSITE" id="PS51257">
    <property type="entry name" value="PROKAR_LIPOPROTEIN"/>
    <property type="match status" value="1"/>
</dbReference>
<dbReference type="SMART" id="SM00758">
    <property type="entry name" value="PA14"/>
    <property type="match status" value="1"/>
</dbReference>
<dbReference type="Pfam" id="PF07691">
    <property type="entry name" value="PA14"/>
    <property type="match status" value="1"/>
</dbReference>
<dbReference type="Gene3D" id="3.90.182.10">
    <property type="entry name" value="Toxin - Anthrax Protective Antigen,domain 1"/>
    <property type="match status" value="1"/>
</dbReference>
<dbReference type="AlphaFoldDB" id="A0A9Q9SJK2"/>
<name>A0A9Q9SJK2_9BURK</name>
<dbReference type="Gene3D" id="3.20.20.80">
    <property type="entry name" value="Glycosidases"/>
    <property type="match status" value="1"/>
</dbReference>
<evidence type="ECO:0000313" key="4">
    <source>
        <dbReference type="Proteomes" id="UP000494172"/>
    </source>
</evidence>
<dbReference type="InterPro" id="IPR010496">
    <property type="entry name" value="AL/BT2_dom"/>
</dbReference>
<dbReference type="SUPFAM" id="SSF56988">
    <property type="entry name" value="Anthrax protective antigen"/>
    <property type="match status" value="1"/>
</dbReference>
<feature type="chain" id="PRO_5040511322" evidence="1">
    <location>
        <begin position="20"/>
        <end position="773"/>
    </location>
</feature>
<feature type="signal peptide" evidence="1">
    <location>
        <begin position="1"/>
        <end position="19"/>
    </location>
</feature>
<evidence type="ECO:0000313" key="3">
    <source>
        <dbReference type="EMBL" id="VWB77288.1"/>
    </source>
</evidence>
<comment type="caution">
    <text evidence="3">The sequence shown here is derived from an EMBL/GenBank/DDBJ whole genome shotgun (WGS) entry which is preliminary data.</text>
</comment>
<dbReference type="Proteomes" id="UP000494172">
    <property type="component" value="Unassembled WGS sequence"/>
</dbReference>
<sequence>MTITSRLKPAALAVVVLLASCGGDDSSAPSASALAARASIDAASSDSAAAANAAASSDFMNMGHGGPSHFPNQLVTLGLPGPTPALRVSSRGVPPYAPPAPPVATDTQTLTLADFDTYGPAWTSGGTNTIRIDGTSTDGAKLVTNAQHPAYGHASYEADVTIGAPAPGANTANAGFIVHVTNPTVGTDALTGYYIGLDAVRHVVQVGREQNNWTDFIDYPAPAVVPGSTHHLKVVTRNNAIEVYVDGTQVISINDATSGLTTALRAGAFGLRRFGASVAFSNVTVSRFPDVAPKTYDFSRVVGAVYNPWNAVNAIDFWQNYDPAIVDRELDYAQTYGMNTITVYLHYLNWVNDRDAFLAKFDSLLGIAARHGLKVAPIFYDDCWHVDPAYGPQPAPIFGVHNSRWVQSPGQSVEQQYLQPVAAGAPTTYKQDLQHYIADFVSAHRNDPRILYWEPMNEPGCSGNGALQPTRALMMNDARIAILNAGATQPINSPNVQEPEGDYFSDFHAFHPYALNATTPDYSLPPSLLDSLNSETLQRGWPGGQAGQTMAGIASTYGGKTGFLVWELMIGRTNTRFHWGQTASAPATVEPATPFQGTLYPDGHPWSTAEVQALASAFSSRLRVLNATYYNDTTFTTPVFSSITPLVDFDLNTERGTDSPDASKGMNATNYAIRWTGALDIPKADNYTFSVTSDNVARVWIDGRKVIDKEQPGLATAKRRIHLAQKRNVPIRVEYVHASGPASMHLQWSSPGAGRDNLVRVAQRPLTDALAQQ</sequence>
<evidence type="ECO:0000256" key="1">
    <source>
        <dbReference type="SAM" id="SignalP"/>
    </source>
</evidence>
<dbReference type="PROSITE" id="PS51820">
    <property type="entry name" value="PA14"/>
    <property type="match status" value="1"/>
</dbReference>